<dbReference type="SUPFAM" id="SSF100950">
    <property type="entry name" value="NagB/RpiA/CoA transferase-like"/>
    <property type="match status" value="1"/>
</dbReference>
<dbReference type="Proteomes" id="UP000038010">
    <property type="component" value="Unassembled WGS sequence"/>
</dbReference>
<evidence type="ECO:0000313" key="11">
    <source>
        <dbReference type="EMBL" id="KPI39068.1"/>
    </source>
</evidence>
<comment type="caution">
    <text evidence="11">The sequence shown here is derived from an EMBL/GenBank/DDBJ whole genome shotgun (WGS) entry which is preliminary data.</text>
</comment>
<evidence type="ECO:0000256" key="9">
    <source>
        <dbReference type="RuleBase" id="RU003814"/>
    </source>
</evidence>
<protein>
    <recommendedName>
        <fullName evidence="6">Translation initiation factor eIF2B subunit delta</fullName>
    </recommendedName>
    <alternativeName>
        <fullName evidence="7">eIF2B GDP-GTP exchange factor subunit delta</fullName>
    </alternativeName>
</protein>
<evidence type="ECO:0000256" key="2">
    <source>
        <dbReference type="ARBA" id="ARBA00007251"/>
    </source>
</evidence>
<evidence type="ECO:0000256" key="10">
    <source>
        <dbReference type="SAM" id="MobiDB-lite"/>
    </source>
</evidence>
<dbReference type="PANTHER" id="PTHR10233">
    <property type="entry name" value="TRANSLATION INITIATION FACTOR EIF-2B"/>
    <property type="match status" value="1"/>
</dbReference>
<keyword evidence="12" id="KW-1185">Reference proteome</keyword>
<keyword evidence="4 11" id="KW-0396">Initiation factor</keyword>
<proteinExistence type="inferred from homology"/>
<dbReference type="InterPro" id="IPR042529">
    <property type="entry name" value="IF_2B-like_C"/>
</dbReference>
<gene>
    <name evidence="11" type="ORF">AB675_4632</name>
</gene>
<evidence type="ECO:0000256" key="8">
    <source>
        <dbReference type="ARBA" id="ARBA00046432"/>
    </source>
</evidence>
<feature type="compositionally biased region" description="Polar residues" evidence="10">
    <location>
        <begin position="29"/>
        <end position="55"/>
    </location>
</feature>
<dbReference type="GO" id="GO:0003743">
    <property type="term" value="F:translation initiation factor activity"/>
    <property type="evidence" value="ECO:0007669"/>
    <property type="project" value="UniProtKB-KW"/>
</dbReference>
<dbReference type="EMBL" id="LFJN01000016">
    <property type="protein sequence ID" value="KPI39068.1"/>
    <property type="molecule type" value="Genomic_DNA"/>
</dbReference>
<organism evidence="11 12">
    <name type="scientific">Cyphellophora attinorum</name>
    <dbReference type="NCBI Taxonomy" id="1664694"/>
    <lineage>
        <taxon>Eukaryota</taxon>
        <taxon>Fungi</taxon>
        <taxon>Dikarya</taxon>
        <taxon>Ascomycota</taxon>
        <taxon>Pezizomycotina</taxon>
        <taxon>Eurotiomycetes</taxon>
        <taxon>Chaetothyriomycetidae</taxon>
        <taxon>Chaetothyriales</taxon>
        <taxon>Cyphellophoraceae</taxon>
        <taxon>Cyphellophora</taxon>
    </lineage>
</organism>
<feature type="compositionally biased region" description="Basic and acidic residues" evidence="10">
    <location>
        <begin position="75"/>
        <end position="88"/>
    </location>
</feature>
<evidence type="ECO:0000256" key="7">
    <source>
        <dbReference type="ARBA" id="ARBA00044356"/>
    </source>
</evidence>
<dbReference type="PANTHER" id="PTHR10233:SF14">
    <property type="entry name" value="TRANSLATION INITIATION FACTOR EIF-2B SUBUNIT DELTA"/>
    <property type="match status" value="1"/>
</dbReference>
<feature type="compositionally biased region" description="Polar residues" evidence="10">
    <location>
        <begin position="1"/>
        <end position="13"/>
    </location>
</feature>
<name>A0A0N0NLE0_9EURO</name>
<evidence type="ECO:0000256" key="1">
    <source>
        <dbReference type="ARBA" id="ARBA00004514"/>
    </source>
</evidence>
<dbReference type="Pfam" id="PF01008">
    <property type="entry name" value="IF-2B"/>
    <property type="match status" value="1"/>
</dbReference>
<comment type="subunit">
    <text evidence="8">Component of the translation initiation factor 2B (eIF2B) complex which is a heterodecamer of two sets of five different subunits: alpha, beta, gamma, delta and epsilon. Subunits alpha, beta and delta comprise a regulatory subcomplex and subunits epsilon and gamma comprise a catalytic subcomplex. Within the complex, the hexameric regulatory complex resides at the center, with the two heterodimeric catalytic subcomplexes bound on opposite sides.</text>
</comment>
<dbReference type="GeneID" id="28736665"/>
<evidence type="ECO:0000256" key="6">
    <source>
        <dbReference type="ARBA" id="ARBA00044147"/>
    </source>
</evidence>
<dbReference type="VEuPathDB" id="FungiDB:AB675_4632"/>
<evidence type="ECO:0000256" key="3">
    <source>
        <dbReference type="ARBA" id="ARBA00022490"/>
    </source>
</evidence>
<comment type="subcellular location">
    <subcellularLocation>
        <location evidence="1">Cytoplasm</location>
        <location evidence="1">Cytosol</location>
    </subcellularLocation>
</comment>
<accession>A0A0N0NLE0</accession>
<dbReference type="OrthoDB" id="10254737at2759"/>
<feature type="compositionally biased region" description="Low complexity" evidence="10">
    <location>
        <begin position="95"/>
        <end position="106"/>
    </location>
</feature>
<dbReference type="InterPro" id="IPR037171">
    <property type="entry name" value="NagB/RpiA_transferase-like"/>
</dbReference>
<dbReference type="AlphaFoldDB" id="A0A0N0NLE0"/>
<sequence>MADDTTPTKSATLDPSAPVFTMPPEKTDSQPLTNGTKKPEPSQNNAGGPATTTKASAPDTASDGKLTPAQLKKKKAEEKAARRAEKVAAKGPSDTAGPAGPAQPTAQPAPPVSSNSQQRRPSVGSKQNSTEPSSSQSHHRRTASSTGRPLPIRQAAAAAPTAATFQPPKDEKRLNMVSHLRTSEERLTLSSANREIHPAILSLALQLRDYVICGANARCIALLLAFKKVISSYTTPSREALSRHLLTHLGHQISYINHARQLGVSQGNAIRWLKKLVSTIDVGIEDRDAREFLCGAIDQYIREKITLADEVIARDASQRIEDGDVVLTYGKSSVVERTLLEAYSKRGKRFSVIVADSRPMFEGKNLARSLIRAGIKVSYCLLSSLGDVVEQATKCMLGAAAMLGNGRLSARAGTALVAMMVKESSSNSSDGGISRGKVPVMVLAESHKFTSKVALDSIMLNELGHPDALIEGKPSTSATAVPTGPEKESKGGKGKKGGSSKEEPEVEEKEKRGLDDWREKDGLYLLNLMYDVTPADYLDVVISELGSLPPSAVMGVIRVGGGEEYVESS</sequence>
<dbReference type="STRING" id="1664694.A0A0N0NLE0"/>
<keyword evidence="5" id="KW-0648">Protein biosynthesis</keyword>
<feature type="region of interest" description="Disordered" evidence="10">
    <location>
        <begin position="469"/>
        <end position="513"/>
    </location>
</feature>
<feature type="compositionally biased region" description="Polar residues" evidence="10">
    <location>
        <begin position="112"/>
        <end position="136"/>
    </location>
</feature>
<comment type="similarity">
    <text evidence="2 9">Belongs to the eIF-2B alpha/beta/delta subunits family.</text>
</comment>
<feature type="region of interest" description="Disordered" evidence="10">
    <location>
        <begin position="1"/>
        <end position="150"/>
    </location>
</feature>
<evidence type="ECO:0000313" key="12">
    <source>
        <dbReference type="Proteomes" id="UP000038010"/>
    </source>
</evidence>
<dbReference type="GO" id="GO:0005829">
    <property type="term" value="C:cytosol"/>
    <property type="evidence" value="ECO:0007669"/>
    <property type="project" value="UniProtKB-SubCell"/>
</dbReference>
<dbReference type="InterPro" id="IPR000649">
    <property type="entry name" value="IF-2B-related"/>
</dbReference>
<keyword evidence="3" id="KW-0963">Cytoplasm</keyword>
<evidence type="ECO:0000256" key="5">
    <source>
        <dbReference type="ARBA" id="ARBA00022917"/>
    </source>
</evidence>
<feature type="compositionally biased region" description="Basic and acidic residues" evidence="10">
    <location>
        <begin position="499"/>
        <end position="513"/>
    </location>
</feature>
<evidence type="ECO:0000256" key="4">
    <source>
        <dbReference type="ARBA" id="ARBA00022540"/>
    </source>
</evidence>
<dbReference type="Gene3D" id="3.40.50.10470">
    <property type="entry name" value="Translation initiation factor eif-2b, domain 2"/>
    <property type="match status" value="1"/>
</dbReference>
<reference evidence="11 12" key="1">
    <citation type="submission" date="2015-06" db="EMBL/GenBank/DDBJ databases">
        <title>Draft genome of the ant-associated black yeast Phialophora attae CBS 131958.</title>
        <authorList>
            <person name="Moreno L.F."/>
            <person name="Stielow B.J."/>
            <person name="de Hoog S."/>
            <person name="Vicente V.A."/>
            <person name="Weiss V.A."/>
            <person name="de Vries M."/>
            <person name="Cruz L.M."/>
            <person name="Souza E.M."/>
        </authorList>
    </citation>
    <scope>NUCLEOTIDE SEQUENCE [LARGE SCALE GENOMIC DNA]</scope>
    <source>
        <strain evidence="11 12">CBS 131958</strain>
    </source>
</reference>
<dbReference type="RefSeq" id="XP_017999031.1">
    <property type="nucleotide sequence ID" value="XM_018144785.1"/>
</dbReference>